<name>A0A367ZNH5_9BACT</name>
<dbReference type="EMBL" id="QOQW01000011">
    <property type="protein sequence ID" value="RCK79678.1"/>
    <property type="molecule type" value="Genomic_DNA"/>
</dbReference>
<dbReference type="GO" id="GO:0003723">
    <property type="term" value="F:RNA binding"/>
    <property type="evidence" value="ECO:0007669"/>
    <property type="project" value="UniProtKB-UniRule"/>
</dbReference>
<evidence type="ECO:0000313" key="5">
    <source>
        <dbReference type="Proteomes" id="UP000252355"/>
    </source>
</evidence>
<sequence length="80" mass="8735">MPIQATQAMVESLVKALVEHPDEVSVKPIEGDNTVVLEVQVNTEDAGKVIGKKGRTINALRTLVRAATSRHDKKVMMELV</sequence>
<evidence type="ECO:0000256" key="3">
    <source>
        <dbReference type="HAMAP-Rule" id="MF_00088"/>
    </source>
</evidence>
<comment type="function">
    <text evidence="3">A probable RNA chaperone. Forms a complex with KhpB which binds to cellular RNA and controls its expression. Plays a role in peptidoglycan (PG) homeostasis and cell length regulation.</text>
</comment>
<comment type="caution">
    <text evidence="4">The sequence shown here is derived from an EMBL/GenBank/DDBJ whole genome shotgun (WGS) entry which is preliminary data.</text>
</comment>
<dbReference type="GO" id="GO:0009252">
    <property type="term" value="P:peptidoglycan biosynthetic process"/>
    <property type="evidence" value="ECO:0007669"/>
    <property type="project" value="UniProtKB-UniRule"/>
</dbReference>
<organism evidence="4 5">
    <name type="scientific">Candidatus Ozemobacter sibiricus</name>
    <dbReference type="NCBI Taxonomy" id="2268124"/>
    <lineage>
        <taxon>Bacteria</taxon>
        <taxon>Candidatus Ozemobacteria</taxon>
        <taxon>Candidatus Ozemobacterales</taxon>
        <taxon>Candidatus Ozemobacteraceae</taxon>
        <taxon>Candidatus Ozemobacter</taxon>
    </lineage>
</organism>
<evidence type="ECO:0000256" key="1">
    <source>
        <dbReference type="ARBA" id="ARBA00022490"/>
    </source>
</evidence>
<keyword evidence="3" id="KW-0143">Chaperone</keyword>
<dbReference type="GO" id="GO:0008360">
    <property type="term" value="P:regulation of cell shape"/>
    <property type="evidence" value="ECO:0007669"/>
    <property type="project" value="UniProtKB-KW"/>
</dbReference>
<gene>
    <name evidence="3" type="primary">khpA</name>
    <name evidence="4" type="ORF">OZSIB_4150</name>
</gene>
<protein>
    <recommendedName>
        <fullName evidence="3">RNA-binding protein KhpA</fullName>
    </recommendedName>
    <alternativeName>
        <fullName evidence="3">KH-domain protein A</fullName>
    </alternativeName>
</protein>
<keyword evidence="3" id="KW-0133">Cell shape</keyword>
<dbReference type="InterPro" id="IPR009019">
    <property type="entry name" value="KH_sf_prok-type"/>
</dbReference>
<dbReference type="PANTHER" id="PTHR34654">
    <property type="entry name" value="UPF0109 PROTEIN SCO5592"/>
    <property type="match status" value="1"/>
</dbReference>
<dbReference type="SUPFAM" id="SSF54814">
    <property type="entry name" value="Prokaryotic type KH domain (KH-domain type II)"/>
    <property type="match status" value="1"/>
</dbReference>
<keyword evidence="3" id="KW-0961">Cell wall biogenesis/degradation</keyword>
<dbReference type="AlphaFoldDB" id="A0A367ZNH5"/>
<dbReference type="GO" id="GO:0071555">
    <property type="term" value="P:cell wall organization"/>
    <property type="evidence" value="ECO:0007669"/>
    <property type="project" value="UniProtKB-KW"/>
</dbReference>
<dbReference type="PANTHER" id="PTHR34654:SF1">
    <property type="entry name" value="RNA-BINDING PROTEIN KHPA"/>
    <property type="match status" value="1"/>
</dbReference>
<dbReference type="InterPro" id="IPR015946">
    <property type="entry name" value="KH_dom-like_a/b"/>
</dbReference>
<keyword evidence="2 3" id="KW-0694">RNA-binding</keyword>
<reference evidence="4 5" key="1">
    <citation type="submission" date="2018-05" db="EMBL/GenBank/DDBJ databases">
        <title>A metagenomic window into the 2 km-deep terrestrial subsurface aquifer revealed taxonomically and functionally diverse microbial community comprising novel uncultured bacterial lineages.</title>
        <authorList>
            <person name="Kadnikov V.V."/>
            <person name="Mardanov A.V."/>
            <person name="Beletsky A.V."/>
            <person name="Banks D."/>
            <person name="Pimenov N.V."/>
            <person name="Frank Y.A."/>
            <person name="Karnachuk O.V."/>
            <person name="Ravin N.V."/>
        </authorList>
    </citation>
    <scope>NUCLEOTIDE SEQUENCE [LARGE SCALE GENOMIC DNA]</scope>
    <source>
        <strain evidence="4">BY5</strain>
    </source>
</reference>
<evidence type="ECO:0000313" key="4">
    <source>
        <dbReference type="EMBL" id="RCK79678.1"/>
    </source>
</evidence>
<comment type="subcellular location">
    <subcellularLocation>
        <location evidence="3">Cytoplasm</location>
    </subcellularLocation>
</comment>
<dbReference type="Gene3D" id="3.30.300.20">
    <property type="match status" value="1"/>
</dbReference>
<evidence type="ECO:0000256" key="2">
    <source>
        <dbReference type="ARBA" id="ARBA00022884"/>
    </source>
</evidence>
<dbReference type="Pfam" id="PF13083">
    <property type="entry name" value="KH_KhpA-B"/>
    <property type="match status" value="1"/>
</dbReference>
<keyword evidence="1 3" id="KW-0963">Cytoplasm</keyword>
<dbReference type="CDD" id="cd22533">
    <property type="entry name" value="KH-II_YlqC-like"/>
    <property type="match status" value="1"/>
</dbReference>
<dbReference type="PROSITE" id="PS50084">
    <property type="entry name" value="KH_TYPE_1"/>
    <property type="match status" value="1"/>
</dbReference>
<accession>A0A367ZNH5</accession>
<dbReference type="InterPro" id="IPR020627">
    <property type="entry name" value="KhpA"/>
</dbReference>
<proteinExistence type="inferred from homology"/>
<dbReference type="HAMAP" id="MF_00088">
    <property type="entry name" value="KhpA"/>
    <property type="match status" value="1"/>
</dbReference>
<comment type="similarity">
    <text evidence="3">Belongs to the KhpA RNA-binding protein family.</text>
</comment>
<dbReference type="GO" id="GO:0005737">
    <property type="term" value="C:cytoplasm"/>
    <property type="evidence" value="ECO:0007669"/>
    <property type="project" value="UniProtKB-SubCell"/>
</dbReference>
<dbReference type="Proteomes" id="UP000252355">
    <property type="component" value="Unassembled WGS sequence"/>
</dbReference>
<comment type="subunit">
    <text evidence="3">Forms a complex with KhpB.</text>
</comment>